<name>A0A839UX49_9GAMM</name>
<feature type="coiled-coil region" evidence="1">
    <location>
        <begin position="44"/>
        <end position="71"/>
    </location>
</feature>
<evidence type="ECO:0000313" key="3">
    <source>
        <dbReference type="Proteomes" id="UP000559987"/>
    </source>
</evidence>
<keyword evidence="1" id="KW-0175">Coiled coil</keyword>
<protein>
    <recommendedName>
        <fullName evidence="1">Ubiquinone biosynthesis accessory factor UbiK</fullName>
    </recommendedName>
</protein>
<keyword evidence="3" id="KW-1185">Reference proteome</keyword>
<comment type="subcellular location">
    <subcellularLocation>
        <location evidence="1">Cytoplasm</location>
    </subcellularLocation>
</comment>
<dbReference type="GO" id="GO:0006744">
    <property type="term" value="P:ubiquinone biosynthetic process"/>
    <property type="evidence" value="ECO:0007669"/>
    <property type="project" value="UniProtKB-UniRule"/>
</dbReference>
<dbReference type="PANTHER" id="PTHR38040">
    <property type="entry name" value="UBIQUINONE BIOSYNTHESIS ACCESSORY FACTOR UBIK"/>
    <property type="match status" value="1"/>
</dbReference>
<comment type="caution">
    <text evidence="2">The sequence shown here is derived from an EMBL/GenBank/DDBJ whole genome shotgun (WGS) entry which is preliminary data.</text>
</comment>
<organism evidence="2 3">
    <name type="scientific">Simiduia aestuariiviva</name>
    <dbReference type="NCBI Taxonomy" id="1510459"/>
    <lineage>
        <taxon>Bacteria</taxon>
        <taxon>Pseudomonadati</taxon>
        <taxon>Pseudomonadota</taxon>
        <taxon>Gammaproteobacteria</taxon>
        <taxon>Cellvibrionales</taxon>
        <taxon>Cellvibrionaceae</taxon>
        <taxon>Simiduia</taxon>
    </lineage>
</organism>
<evidence type="ECO:0000313" key="2">
    <source>
        <dbReference type="EMBL" id="MBB3169937.1"/>
    </source>
</evidence>
<comment type="similarity">
    <text evidence="1">Belongs to the UbiK family.</text>
</comment>
<proteinExistence type="inferred from homology"/>
<comment type="function">
    <text evidence="1">Required for efficient ubiquinone (coenzyme Q) biosynthesis. UbiK is probably an accessory factor of Ubi enzymes and facilitates ubiquinone biosynthesis by acting as an assembly factor, a targeting factor, or both.</text>
</comment>
<gene>
    <name evidence="1" type="primary">ubiK</name>
    <name evidence="2" type="ORF">FHS30_003150</name>
</gene>
<keyword evidence="1" id="KW-0963">Cytoplasm</keyword>
<dbReference type="Proteomes" id="UP000559987">
    <property type="component" value="Unassembled WGS sequence"/>
</dbReference>
<dbReference type="RefSeq" id="WP_183911417.1">
    <property type="nucleotide sequence ID" value="NZ_JACHXZ010000004.1"/>
</dbReference>
<sequence>MLPNELLEEFRQLLGARVPAGSSEAKALLNTLMTRFNLVSREEFDAQTAVLARTRAKLEALEAQLDALQKGQPKP</sequence>
<dbReference type="InterPro" id="IPR007475">
    <property type="entry name" value="UbiK"/>
</dbReference>
<keyword evidence="1" id="KW-0831">Ubiquinone biosynthesis</keyword>
<dbReference type="Pfam" id="PF04380">
    <property type="entry name" value="BMFP"/>
    <property type="match status" value="1"/>
</dbReference>
<accession>A0A839UX49</accession>
<dbReference type="UniPathway" id="UPA00232"/>
<evidence type="ECO:0000256" key="1">
    <source>
        <dbReference type="HAMAP-Rule" id="MF_02216"/>
    </source>
</evidence>
<dbReference type="PANTHER" id="PTHR38040:SF1">
    <property type="entry name" value="UBIQUINONE BIOSYNTHESIS ACCESSORY FACTOR UBIK"/>
    <property type="match status" value="1"/>
</dbReference>
<dbReference type="GO" id="GO:0005829">
    <property type="term" value="C:cytosol"/>
    <property type="evidence" value="ECO:0007669"/>
    <property type="project" value="TreeGrafter"/>
</dbReference>
<dbReference type="HAMAP" id="MF_02216">
    <property type="entry name" value="UbiK"/>
    <property type="match status" value="1"/>
</dbReference>
<dbReference type="AlphaFoldDB" id="A0A839UX49"/>
<dbReference type="EMBL" id="JACHXZ010000004">
    <property type="protein sequence ID" value="MBB3169937.1"/>
    <property type="molecule type" value="Genomic_DNA"/>
</dbReference>
<comment type="pathway">
    <text evidence="1">Cofactor biosynthesis; ubiquinone biosynthesis.</text>
</comment>
<reference evidence="2 3" key="1">
    <citation type="submission" date="2020-08" db="EMBL/GenBank/DDBJ databases">
        <title>Genomic Encyclopedia of Type Strains, Phase III (KMG-III): the genomes of soil and plant-associated and newly described type strains.</title>
        <authorList>
            <person name="Whitman W."/>
        </authorList>
    </citation>
    <scope>NUCLEOTIDE SEQUENCE [LARGE SCALE GENOMIC DNA]</scope>
    <source>
        <strain evidence="2 3">CECT 8571</strain>
    </source>
</reference>